<comment type="caution">
    <text evidence="3">The sequence shown here is derived from an EMBL/GenBank/DDBJ whole genome shotgun (WGS) entry which is preliminary data.</text>
</comment>
<reference evidence="3 4" key="1">
    <citation type="submission" date="2024-08" db="EMBL/GenBank/DDBJ databases">
        <title>Genome mining of Saccharopolyspora cebuensis PGLac3 from Nigerian medicinal plant.</title>
        <authorList>
            <person name="Ezeobiora C.E."/>
            <person name="Igbokwe N.H."/>
            <person name="Amin D.H."/>
            <person name="Mendie U.E."/>
        </authorList>
    </citation>
    <scope>NUCLEOTIDE SEQUENCE [LARGE SCALE GENOMIC DNA]</scope>
    <source>
        <strain evidence="3 4">PGLac3</strain>
    </source>
</reference>
<organism evidence="3 4">
    <name type="scientific">Saccharopolyspora cebuensis</name>
    <dbReference type="NCBI Taxonomy" id="418759"/>
    <lineage>
        <taxon>Bacteria</taxon>
        <taxon>Bacillati</taxon>
        <taxon>Actinomycetota</taxon>
        <taxon>Actinomycetes</taxon>
        <taxon>Pseudonocardiales</taxon>
        <taxon>Pseudonocardiaceae</taxon>
        <taxon>Saccharopolyspora</taxon>
    </lineage>
</organism>
<name>A0ABV4CJM0_9PSEU</name>
<keyword evidence="2" id="KW-1133">Transmembrane helix</keyword>
<evidence type="ECO:0000313" key="3">
    <source>
        <dbReference type="EMBL" id="MEY8041241.1"/>
    </source>
</evidence>
<feature type="transmembrane region" description="Helical" evidence="2">
    <location>
        <begin position="35"/>
        <end position="59"/>
    </location>
</feature>
<evidence type="ECO:0000256" key="1">
    <source>
        <dbReference type="SAM" id="MobiDB-lite"/>
    </source>
</evidence>
<dbReference type="RefSeq" id="WP_345366957.1">
    <property type="nucleotide sequence ID" value="NZ_BAABII010000017.1"/>
</dbReference>
<keyword evidence="4" id="KW-1185">Reference proteome</keyword>
<dbReference type="EMBL" id="JBGEHV010000033">
    <property type="protein sequence ID" value="MEY8041241.1"/>
    <property type="molecule type" value="Genomic_DNA"/>
</dbReference>
<accession>A0ABV4CJM0</accession>
<keyword evidence="2" id="KW-0812">Transmembrane</keyword>
<gene>
    <name evidence="3" type="ORF">AB8O55_17700</name>
</gene>
<feature type="transmembrane region" description="Helical" evidence="2">
    <location>
        <begin position="7"/>
        <end position="29"/>
    </location>
</feature>
<protein>
    <submittedName>
        <fullName evidence="3">Uncharacterized protein</fullName>
    </submittedName>
</protein>
<proteinExistence type="predicted"/>
<dbReference type="Proteomes" id="UP001564626">
    <property type="component" value="Unassembled WGS sequence"/>
</dbReference>
<feature type="compositionally biased region" description="Basic and acidic residues" evidence="1">
    <location>
        <begin position="170"/>
        <end position="182"/>
    </location>
</feature>
<sequence>MKGYAVHLLFHLLAVVAGAGIGVGAALWWTGQQPFALWLAIAALVFGVLLLVLQGLFLARGGQRSRTAPRPAPGPELRRDGTSTVPPEAARMAPVRPSPAPPARDGGVRAPAEDRPAPDGGTRTWTPENEPAHDGGTRTWSAEEEPAHDGGTLRTPGEADDGTRSPAMDRLNREWNERIKRG</sequence>
<evidence type="ECO:0000313" key="4">
    <source>
        <dbReference type="Proteomes" id="UP001564626"/>
    </source>
</evidence>
<evidence type="ECO:0000256" key="2">
    <source>
        <dbReference type="SAM" id="Phobius"/>
    </source>
</evidence>
<keyword evidence="2" id="KW-0472">Membrane</keyword>
<feature type="region of interest" description="Disordered" evidence="1">
    <location>
        <begin position="62"/>
        <end position="182"/>
    </location>
</feature>